<evidence type="ECO:0008006" key="4">
    <source>
        <dbReference type="Google" id="ProtNLM"/>
    </source>
</evidence>
<name>A0ABQ3CBU6_9ACTN</name>
<gene>
    <name evidence="2" type="ORF">GCM10010328_67660</name>
</gene>
<dbReference type="EMBL" id="BMUW01000040">
    <property type="protein sequence ID" value="GGZ84021.1"/>
    <property type="molecule type" value="Genomic_DNA"/>
</dbReference>
<evidence type="ECO:0000313" key="2">
    <source>
        <dbReference type="EMBL" id="GGZ84021.1"/>
    </source>
</evidence>
<accession>A0ABQ3CBU6</accession>
<keyword evidence="3" id="KW-1185">Reference proteome</keyword>
<feature type="region of interest" description="Disordered" evidence="1">
    <location>
        <begin position="94"/>
        <end position="115"/>
    </location>
</feature>
<comment type="caution">
    <text evidence="2">The sequence shown here is derived from an EMBL/GenBank/DDBJ whole genome shotgun (WGS) entry which is preliminary data.</text>
</comment>
<reference evidence="3" key="1">
    <citation type="journal article" date="2019" name="Int. J. Syst. Evol. Microbiol.">
        <title>The Global Catalogue of Microorganisms (GCM) 10K type strain sequencing project: providing services to taxonomists for standard genome sequencing and annotation.</title>
        <authorList>
            <consortium name="The Broad Institute Genomics Platform"/>
            <consortium name="The Broad Institute Genome Sequencing Center for Infectious Disease"/>
            <person name="Wu L."/>
            <person name="Ma J."/>
        </authorList>
    </citation>
    <scope>NUCLEOTIDE SEQUENCE [LARGE SCALE GENOMIC DNA]</scope>
    <source>
        <strain evidence="3">JCM 4602</strain>
    </source>
</reference>
<evidence type="ECO:0000313" key="3">
    <source>
        <dbReference type="Proteomes" id="UP000624183"/>
    </source>
</evidence>
<evidence type="ECO:0000256" key="1">
    <source>
        <dbReference type="SAM" id="MobiDB-lite"/>
    </source>
</evidence>
<dbReference type="Proteomes" id="UP000624183">
    <property type="component" value="Unassembled WGS sequence"/>
</dbReference>
<proteinExistence type="predicted"/>
<sequence length="115" mass="12725">MPERLALATTGHRVDEQMAAIREVLLAAVYQGEGWPGVFALAAAVLERRTQDLVRVCVLEERAIGTTWEQIGEPFKISADAARKRWSRYELVHREEIPEDGQEAPEAGGAPGRSD</sequence>
<organism evidence="2 3">
    <name type="scientific">Streptomyces rubiginosohelvolus</name>
    <dbReference type="NCBI Taxonomy" id="67362"/>
    <lineage>
        <taxon>Bacteria</taxon>
        <taxon>Bacillati</taxon>
        <taxon>Actinomycetota</taxon>
        <taxon>Actinomycetes</taxon>
        <taxon>Kitasatosporales</taxon>
        <taxon>Streptomycetaceae</taxon>
        <taxon>Streptomyces</taxon>
    </lineage>
</organism>
<protein>
    <recommendedName>
        <fullName evidence="4">Helix-turn-helix DNA binding domain protein</fullName>
    </recommendedName>
</protein>